<accession>A0A0A9FKW1</accession>
<organism evidence="1">
    <name type="scientific">Arundo donax</name>
    <name type="common">Giant reed</name>
    <name type="synonym">Donax arundinaceus</name>
    <dbReference type="NCBI Taxonomy" id="35708"/>
    <lineage>
        <taxon>Eukaryota</taxon>
        <taxon>Viridiplantae</taxon>
        <taxon>Streptophyta</taxon>
        <taxon>Embryophyta</taxon>
        <taxon>Tracheophyta</taxon>
        <taxon>Spermatophyta</taxon>
        <taxon>Magnoliopsida</taxon>
        <taxon>Liliopsida</taxon>
        <taxon>Poales</taxon>
        <taxon>Poaceae</taxon>
        <taxon>PACMAD clade</taxon>
        <taxon>Arundinoideae</taxon>
        <taxon>Arundineae</taxon>
        <taxon>Arundo</taxon>
    </lineage>
</organism>
<dbReference type="EMBL" id="GBRH01187125">
    <property type="protein sequence ID" value="JAE10771.1"/>
    <property type="molecule type" value="Transcribed_RNA"/>
</dbReference>
<proteinExistence type="predicted"/>
<reference evidence="1" key="2">
    <citation type="journal article" date="2015" name="Data Brief">
        <title>Shoot transcriptome of the giant reed, Arundo donax.</title>
        <authorList>
            <person name="Barrero R.A."/>
            <person name="Guerrero F.D."/>
            <person name="Moolhuijzen P."/>
            <person name="Goolsby J.A."/>
            <person name="Tidwell J."/>
            <person name="Bellgard S.E."/>
            <person name="Bellgard M.I."/>
        </authorList>
    </citation>
    <scope>NUCLEOTIDE SEQUENCE</scope>
    <source>
        <tissue evidence="1">Shoot tissue taken approximately 20 cm above the soil surface</tissue>
    </source>
</reference>
<sequence>MVNKKLAPKFMYNSVIRGSSAILRGLKWPFFYPPWAEMAILLA</sequence>
<reference evidence="1" key="1">
    <citation type="submission" date="2014-09" db="EMBL/GenBank/DDBJ databases">
        <authorList>
            <person name="Magalhaes I.L.F."/>
            <person name="Oliveira U."/>
            <person name="Santos F.R."/>
            <person name="Vidigal T.H.D.A."/>
            <person name="Brescovit A.D."/>
            <person name="Santos A.J."/>
        </authorList>
    </citation>
    <scope>NUCLEOTIDE SEQUENCE</scope>
    <source>
        <tissue evidence="1">Shoot tissue taken approximately 20 cm above the soil surface</tissue>
    </source>
</reference>
<name>A0A0A9FKW1_ARUDO</name>
<dbReference type="AlphaFoldDB" id="A0A0A9FKW1"/>
<evidence type="ECO:0000313" key="1">
    <source>
        <dbReference type="EMBL" id="JAE10771.1"/>
    </source>
</evidence>
<protein>
    <submittedName>
        <fullName evidence="1">Uncharacterized protein</fullName>
    </submittedName>
</protein>